<organism evidence="2 3">
    <name type="scientific">Loigolactobacillus jiayinensis</name>
    <dbReference type="NCBI Taxonomy" id="2486016"/>
    <lineage>
        <taxon>Bacteria</taxon>
        <taxon>Bacillati</taxon>
        <taxon>Bacillota</taxon>
        <taxon>Bacilli</taxon>
        <taxon>Lactobacillales</taxon>
        <taxon>Lactobacillaceae</taxon>
        <taxon>Loigolactobacillus</taxon>
    </lineage>
</organism>
<evidence type="ECO:0000313" key="3">
    <source>
        <dbReference type="Proteomes" id="UP001596289"/>
    </source>
</evidence>
<feature type="transmembrane region" description="Helical" evidence="1">
    <location>
        <begin position="220"/>
        <end position="242"/>
    </location>
</feature>
<keyword evidence="1" id="KW-0472">Membrane</keyword>
<evidence type="ECO:0000313" key="2">
    <source>
        <dbReference type="EMBL" id="MFC6171885.1"/>
    </source>
</evidence>
<evidence type="ECO:0000256" key="1">
    <source>
        <dbReference type="SAM" id="Phobius"/>
    </source>
</evidence>
<dbReference type="RefSeq" id="WP_125551786.1">
    <property type="nucleotide sequence ID" value="NZ_JBHSSL010000118.1"/>
</dbReference>
<reference evidence="3" key="1">
    <citation type="journal article" date="2019" name="Int. J. Syst. Evol. Microbiol.">
        <title>The Global Catalogue of Microorganisms (GCM) 10K type strain sequencing project: providing services to taxonomists for standard genome sequencing and annotation.</title>
        <authorList>
            <consortium name="The Broad Institute Genomics Platform"/>
            <consortium name="The Broad Institute Genome Sequencing Center for Infectious Disease"/>
            <person name="Wu L."/>
            <person name="Ma J."/>
        </authorList>
    </citation>
    <scope>NUCLEOTIDE SEQUENCE [LARGE SCALE GENOMIC DNA]</scope>
    <source>
        <strain evidence="3">CCM 8904</strain>
    </source>
</reference>
<keyword evidence="1" id="KW-1133">Transmembrane helix</keyword>
<feature type="transmembrane region" description="Helical" evidence="1">
    <location>
        <begin position="134"/>
        <end position="155"/>
    </location>
</feature>
<proteinExistence type="predicted"/>
<dbReference type="Proteomes" id="UP001596289">
    <property type="component" value="Unassembled WGS sequence"/>
</dbReference>
<keyword evidence="1" id="KW-0812">Transmembrane</keyword>
<feature type="transmembrane region" description="Helical" evidence="1">
    <location>
        <begin position="90"/>
        <end position="114"/>
    </location>
</feature>
<dbReference type="EMBL" id="JBHSSL010000118">
    <property type="protein sequence ID" value="MFC6171885.1"/>
    <property type="molecule type" value="Genomic_DNA"/>
</dbReference>
<gene>
    <name evidence="2" type="ORF">ACFQGP_15085</name>
</gene>
<feature type="transmembrane region" description="Helical" evidence="1">
    <location>
        <begin position="176"/>
        <end position="200"/>
    </location>
</feature>
<feature type="transmembrane region" description="Helical" evidence="1">
    <location>
        <begin position="45"/>
        <end position="69"/>
    </location>
</feature>
<name>A0ABW1RGE4_9LACO</name>
<keyword evidence="3" id="KW-1185">Reference proteome</keyword>
<protein>
    <submittedName>
        <fullName evidence="2">ABC transporter permease</fullName>
    </submittedName>
</protein>
<accession>A0ABW1RGE4</accession>
<feature type="transmembrane region" description="Helical" evidence="1">
    <location>
        <begin position="20"/>
        <end position="39"/>
    </location>
</feature>
<comment type="caution">
    <text evidence="2">The sequence shown here is derived from an EMBL/GenBank/DDBJ whole genome shotgun (WGS) entry which is preliminary data.</text>
</comment>
<sequence length="252" mass="27918">MTKFWPLLFNLFKKKSRSVYMVVGLQLIGAIIAVVNLLFHQTYQVAAPAGFMGTFGFLAGLILFILLARNTEQVWTSNTYRLLPTTDFKLYLANLCSTALSFLYFLLIQVLLLGLSSLTLLNQLGDINLSASSWTYFVSGVITLLALVLYGWALISLIHLLGRTISTWLPVVRSRFIITVFYIIVAMIVLKIMSLAGDLLEKLLVPLYSGQMATGVTASMYSLSGVCAVLIIVFSAINIFLLKNRVEPNQTA</sequence>